<dbReference type="GO" id="GO:0015697">
    <property type="term" value="P:quaternary ammonium group transport"/>
    <property type="evidence" value="ECO:0007669"/>
    <property type="project" value="UniProtKB-ARBA"/>
</dbReference>
<organism evidence="5">
    <name type="scientific">uncultured Thermomicrobiales bacterium</name>
    <dbReference type="NCBI Taxonomy" id="1645740"/>
    <lineage>
        <taxon>Bacteria</taxon>
        <taxon>Pseudomonadati</taxon>
        <taxon>Thermomicrobiota</taxon>
        <taxon>Thermomicrobia</taxon>
        <taxon>Thermomicrobiales</taxon>
        <taxon>environmental samples</taxon>
    </lineage>
</organism>
<evidence type="ECO:0000313" key="5">
    <source>
        <dbReference type="EMBL" id="CAA9567709.1"/>
    </source>
</evidence>
<dbReference type="Pfam" id="PF00005">
    <property type="entry name" value="ABC_tran"/>
    <property type="match status" value="1"/>
</dbReference>
<dbReference type="InterPro" id="IPR013611">
    <property type="entry name" value="Transp-assoc_OB_typ2"/>
</dbReference>
<dbReference type="InterPro" id="IPR008995">
    <property type="entry name" value="Mo/tungstate-bd_C_term_dom"/>
</dbReference>
<dbReference type="InterPro" id="IPR050093">
    <property type="entry name" value="ABC_SmlMolc_Importer"/>
</dbReference>
<sequence>MVAIWGWRRSTAPAAQILPVASRADLAASPAPVLELANVRKVYQGDRAAVDGLSLTLFPGEILALLGPSGCGKTTTLRLLAGFERPDGGDVFVGGRRVAGAGTWLPPEHRHLGMVFQDYALFPHLTAAQNIAFGLRGERGAAKGARVAELLRTVGLADLGNRYPHQLSGGQQQRIALARALAPRPAAILLDEPFNSLDAAGRTQVRAEVRDILRAEGAAAILVTHDQAEAFAMADRIAVLNQGRLEQIATPTELYHAPRTRFVAGFLGLADFLPAAVTTQALETEAGCLPNPGVPVCARADLLLRPEDIGLAADPSGPATVIDREFRGAALTYTLRLPCGQTLRSERPSTDLYAIGARVRPELRPSHLILFDGDRTIAFECMANQCSCQGHD</sequence>
<reference evidence="5" key="1">
    <citation type="submission" date="2020-02" db="EMBL/GenBank/DDBJ databases">
        <authorList>
            <person name="Meier V. D."/>
        </authorList>
    </citation>
    <scope>NUCLEOTIDE SEQUENCE</scope>
    <source>
        <strain evidence="5">AVDCRST_MAG88</strain>
    </source>
</reference>
<dbReference type="InterPro" id="IPR003593">
    <property type="entry name" value="AAA+_ATPase"/>
</dbReference>
<dbReference type="GO" id="GO:0016887">
    <property type="term" value="F:ATP hydrolysis activity"/>
    <property type="evidence" value="ECO:0007669"/>
    <property type="project" value="InterPro"/>
</dbReference>
<dbReference type="FunFam" id="3.40.50.300:FF:000425">
    <property type="entry name" value="Probable ABC transporter, ATP-binding subunit"/>
    <property type="match status" value="1"/>
</dbReference>
<dbReference type="GO" id="GO:0043190">
    <property type="term" value="C:ATP-binding cassette (ABC) transporter complex"/>
    <property type="evidence" value="ECO:0007669"/>
    <property type="project" value="InterPro"/>
</dbReference>
<dbReference type="InterPro" id="IPR003439">
    <property type="entry name" value="ABC_transporter-like_ATP-bd"/>
</dbReference>
<dbReference type="GO" id="GO:0005524">
    <property type="term" value="F:ATP binding"/>
    <property type="evidence" value="ECO:0007669"/>
    <property type="project" value="UniProtKB-KW"/>
</dbReference>
<keyword evidence="3 5" id="KW-0067">ATP-binding</keyword>
<protein>
    <submittedName>
        <fullName evidence="5">Molybdenum transport ATP-binding protein ModC</fullName>
    </submittedName>
</protein>
<accession>A0A6J4V4B2</accession>
<dbReference type="AlphaFoldDB" id="A0A6J4V4B2"/>
<gene>
    <name evidence="5" type="ORF">AVDCRST_MAG88-2046</name>
</gene>
<evidence type="ECO:0000256" key="1">
    <source>
        <dbReference type="ARBA" id="ARBA00022448"/>
    </source>
</evidence>
<evidence type="ECO:0000256" key="3">
    <source>
        <dbReference type="ARBA" id="ARBA00022840"/>
    </source>
</evidence>
<proteinExistence type="predicted"/>
<dbReference type="Gene3D" id="3.40.50.300">
    <property type="entry name" value="P-loop containing nucleotide triphosphate hydrolases"/>
    <property type="match status" value="1"/>
</dbReference>
<keyword evidence="2" id="KW-0547">Nucleotide-binding</keyword>
<dbReference type="PANTHER" id="PTHR42781">
    <property type="entry name" value="SPERMIDINE/PUTRESCINE IMPORT ATP-BINDING PROTEIN POTA"/>
    <property type="match status" value="1"/>
</dbReference>
<keyword evidence="1" id="KW-0813">Transport</keyword>
<dbReference type="SMART" id="SM00382">
    <property type="entry name" value="AAA"/>
    <property type="match status" value="1"/>
</dbReference>
<dbReference type="PROSITE" id="PS50893">
    <property type="entry name" value="ABC_TRANSPORTER_2"/>
    <property type="match status" value="1"/>
</dbReference>
<dbReference type="InterPro" id="IPR027417">
    <property type="entry name" value="P-loop_NTPase"/>
</dbReference>
<feature type="domain" description="ABC transporter" evidence="4">
    <location>
        <begin position="34"/>
        <end position="267"/>
    </location>
</feature>
<dbReference type="PANTHER" id="PTHR42781:SF4">
    <property type="entry name" value="SPERMIDINE_PUTRESCINE IMPORT ATP-BINDING PROTEIN POTA"/>
    <property type="match status" value="1"/>
</dbReference>
<name>A0A6J4V4B2_9BACT</name>
<dbReference type="GO" id="GO:0022857">
    <property type="term" value="F:transmembrane transporter activity"/>
    <property type="evidence" value="ECO:0007669"/>
    <property type="project" value="InterPro"/>
</dbReference>
<dbReference type="PROSITE" id="PS00211">
    <property type="entry name" value="ABC_TRANSPORTER_1"/>
    <property type="match status" value="1"/>
</dbReference>
<evidence type="ECO:0000259" key="4">
    <source>
        <dbReference type="PROSITE" id="PS50893"/>
    </source>
</evidence>
<evidence type="ECO:0000256" key="2">
    <source>
        <dbReference type="ARBA" id="ARBA00022741"/>
    </source>
</evidence>
<dbReference type="SUPFAM" id="SSF52540">
    <property type="entry name" value="P-loop containing nucleoside triphosphate hydrolases"/>
    <property type="match status" value="1"/>
</dbReference>
<dbReference type="InterPro" id="IPR017871">
    <property type="entry name" value="ABC_transporter-like_CS"/>
</dbReference>
<dbReference type="EMBL" id="CADCWM010000541">
    <property type="protein sequence ID" value="CAA9567709.1"/>
    <property type="molecule type" value="Genomic_DNA"/>
</dbReference>
<dbReference type="SUPFAM" id="SSF50331">
    <property type="entry name" value="MOP-like"/>
    <property type="match status" value="1"/>
</dbReference>
<dbReference type="Pfam" id="PF08402">
    <property type="entry name" value="TOBE_2"/>
    <property type="match status" value="1"/>
</dbReference>